<evidence type="ECO:0000313" key="3">
    <source>
        <dbReference type="EMBL" id="SDH22882.1"/>
    </source>
</evidence>
<dbReference type="SUPFAM" id="SSF56954">
    <property type="entry name" value="Outer membrane efflux proteins (OEP)"/>
    <property type="match status" value="1"/>
</dbReference>
<proteinExistence type="inferred from homology"/>
<dbReference type="STRING" id="83401.SAMN05421742_10564"/>
<comment type="subcellular location">
    <subcellularLocation>
        <location evidence="2">Cell membrane</location>
        <topology evidence="2">Lipid-anchor</topology>
    </subcellularLocation>
</comment>
<dbReference type="AlphaFoldDB" id="A0A1G8APA4"/>
<keyword evidence="2 3" id="KW-0449">Lipoprotein</keyword>
<dbReference type="NCBIfam" id="TIGR01845">
    <property type="entry name" value="outer_NodT"/>
    <property type="match status" value="1"/>
</dbReference>
<dbReference type="GO" id="GO:0005886">
    <property type="term" value="C:plasma membrane"/>
    <property type="evidence" value="ECO:0007669"/>
    <property type="project" value="UniProtKB-SubCell"/>
</dbReference>
<sequence>MSNLLPPPLRPRFSVRTGRVAPAGTVLPRRRTPPVGVLVLLLPALLGGCGTWLETPFEAPSVTLPEAWRQAAPPVAGTVSVDPLDPWWRAFDDAALSALVERALAANNDLAAATVELRKARLEAGLSERAMLPGLSAGADRRANYPLRGETSVGRTYSLSGALSYEVDLWGRLDREADAAAWAAVASQADREATALSLVGTTAELYWQVIYLTQRRTLARQSIDYTRRTLDLVRVQRAGGAASALEVAEAEQSVETQEADDIDLSQQLTEARNALAILFDAPPPAVDDNLGIVRATLPAADQLPRIDPGLPVDLLRRRPDLKAAEQRLRQSLATVDATRAGYLPTLTLTGELGASSISLVHLLMDPVGSLGAGLVLPFLNWNEMRLNIKVSEADYEAAVIDYRQTLYTALAEVENALSARRTLAQRAVRLAAALAAAERAETLYEVRYREGAAALQDWLDAQEKRRTAEESVLENRYQALLAQVTLYQALGGGASAVPAPAET</sequence>
<dbReference type="PANTHER" id="PTHR30203:SF32">
    <property type="entry name" value="CATION EFFLUX SYSTEM PROTEIN CUSC"/>
    <property type="match status" value="1"/>
</dbReference>
<keyword evidence="2" id="KW-0564">Palmitate</keyword>
<dbReference type="Gene3D" id="2.20.200.10">
    <property type="entry name" value="Outer membrane efflux proteins (OEP)"/>
    <property type="match status" value="1"/>
</dbReference>
<dbReference type="Pfam" id="PF02321">
    <property type="entry name" value="OEP"/>
    <property type="match status" value="2"/>
</dbReference>
<protein>
    <submittedName>
        <fullName evidence="3">Efflux transporter, outer membrane factor (OMF) lipoprotein, NodT family</fullName>
    </submittedName>
</protein>
<dbReference type="InterPro" id="IPR010131">
    <property type="entry name" value="MdtP/NodT-like"/>
</dbReference>
<keyword evidence="2" id="KW-0812">Transmembrane</keyword>
<reference evidence="4" key="1">
    <citation type="submission" date="2016-10" db="EMBL/GenBank/DDBJ databases">
        <authorList>
            <person name="Varghese N."/>
            <person name="Submissions S."/>
        </authorList>
    </citation>
    <scope>NUCLEOTIDE SEQUENCE [LARGE SCALE GENOMIC DNA]</scope>
    <source>
        <strain evidence="4">930I</strain>
    </source>
</reference>
<dbReference type="GO" id="GO:0015562">
    <property type="term" value="F:efflux transmembrane transporter activity"/>
    <property type="evidence" value="ECO:0007669"/>
    <property type="project" value="InterPro"/>
</dbReference>
<dbReference type="Gene3D" id="1.20.1600.10">
    <property type="entry name" value="Outer membrane efflux proteins (OEP)"/>
    <property type="match status" value="1"/>
</dbReference>
<dbReference type="Proteomes" id="UP000217076">
    <property type="component" value="Unassembled WGS sequence"/>
</dbReference>
<dbReference type="InterPro" id="IPR003423">
    <property type="entry name" value="OMP_efflux"/>
</dbReference>
<evidence type="ECO:0000256" key="2">
    <source>
        <dbReference type="RuleBase" id="RU362097"/>
    </source>
</evidence>
<dbReference type="PANTHER" id="PTHR30203">
    <property type="entry name" value="OUTER MEMBRANE CATION EFFLUX PROTEIN"/>
    <property type="match status" value="1"/>
</dbReference>
<name>A0A1G8APA4_9PROT</name>
<keyword evidence="4" id="KW-1185">Reference proteome</keyword>
<keyword evidence="2" id="KW-0472">Membrane</keyword>
<evidence type="ECO:0000256" key="1">
    <source>
        <dbReference type="ARBA" id="ARBA00007613"/>
    </source>
</evidence>
<dbReference type="EMBL" id="FNCV01000005">
    <property type="protein sequence ID" value="SDH22882.1"/>
    <property type="molecule type" value="Genomic_DNA"/>
</dbReference>
<keyword evidence="2" id="KW-1134">Transmembrane beta strand</keyword>
<accession>A0A1G8APA4</accession>
<gene>
    <name evidence="3" type="ORF">SAMN05421742_10564</name>
</gene>
<organism evidence="3 4">
    <name type="scientific">Roseospirillum parvum</name>
    <dbReference type="NCBI Taxonomy" id="83401"/>
    <lineage>
        <taxon>Bacteria</taxon>
        <taxon>Pseudomonadati</taxon>
        <taxon>Pseudomonadota</taxon>
        <taxon>Alphaproteobacteria</taxon>
        <taxon>Rhodospirillales</taxon>
        <taxon>Rhodospirillaceae</taxon>
        <taxon>Roseospirillum</taxon>
    </lineage>
</organism>
<evidence type="ECO:0000313" key="4">
    <source>
        <dbReference type="Proteomes" id="UP000217076"/>
    </source>
</evidence>
<comment type="similarity">
    <text evidence="1 2">Belongs to the outer membrane factor (OMF) (TC 1.B.17) family.</text>
</comment>